<proteinExistence type="predicted"/>
<dbReference type="RefSeq" id="WP_146509119.1">
    <property type="nucleotide sequence ID" value="NZ_SIHI01000001.1"/>
</dbReference>
<feature type="domain" description="Cytochrome C Planctomycete-type" evidence="4">
    <location>
        <begin position="44"/>
        <end position="102"/>
    </location>
</feature>
<evidence type="ECO:0000313" key="6">
    <source>
        <dbReference type="Proteomes" id="UP000317243"/>
    </source>
</evidence>
<dbReference type="AlphaFoldDB" id="A0A5C5X766"/>
<evidence type="ECO:0000259" key="2">
    <source>
        <dbReference type="Pfam" id="PF07583"/>
    </source>
</evidence>
<evidence type="ECO:0000259" key="4">
    <source>
        <dbReference type="Pfam" id="PF07635"/>
    </source>
</evidence>
<dbReference type="InterPro" id="IPR011444">
    <property type="entry name" value="DUF1549"/>
</dbReference>
<dbReference type="Pfam" id="PF07587">
    <property type="entry name" value="PSD1"/>
    <property type="match status" value="1"/>
</dbReference>
<dbReference type="InterPro" id="IPR022655">
    <property type="entry name" value="DUF1553"/>
</dbReference>
<organism evidence="5 6">
    <name type="scientific">Thalassoglobus neptunius</name>
    <dbReference type="NCBI Taxonomy" id="1938619"/>
    <lineage>
        <taxon>Bacteria</taxon>
        <taxon>Pseudomonadati</taxon>
        <taxon>Planctomycetota</taxon>
        <taxon>Planctomycetia</taxon>
        <taxon>Planctomycetales</taxon>
        <taxon>Planctomycetaceae</taxon>
        <taxon>Thalassoglobus</taxon>
    </lineage>
</organism>
<feature type="domain" description="DUF1549" evidence="2">
    <location>
        <begin position="176"/>
        <end position="378"/>
    </location>
</feature>
<evidence type="ECO:0000256" key="1">
    <source>
        <dbReference type="SAM" id="MobiDB-lite"/>
    </source>
</evidence>
<gene>
    <name evidence="5" type="ORF">KOR42_19900</name>
</gene>
<sequence>MVFSARLIPSLALLFGIGISPVLASEEQEVFFESKVRPLLAEHCFECHNDKKQQGGLRLDRREFVFEDGSAGKIVVPENVSESRLWQVLQYDEFDIQMPPKGPLKSEQLEILKRWIDSGAYWPEDAPAEHAESKGKLFFTESGDIDYQRIRESHWAYQPVEMSEVLKAVDAGQKTPIDQILLDKMSEKGLAFSPQASRSKLIRRLSFDLRGLPPTIEEVRQFENDQSSDAYEKLISRFLEDPAYGERWGRHWLDLARYADTKGYVFTQNRFYPYSYTYRDYVINALQQDVPYDDFIREQLAADQLGYEENDPRLAALGFLTIGPRFLNREPDIIDDRIDVVTRGLMGMTLGCARCHDHKFDPLPAADYYSLYGVFASCYEPEIPPLRGELDTAAPGYQEFAEELKKREQAVVDYAHETHAALLAQLCDQVEDYFPEALKKLGLIPEAHELSPEHGTPRAKLVARWQLLLDRKLKENNPVFIPGARMLELVKQNASPEEFQKVAEELAQNPEIPKVVLDELKTDSAHSLMGIVNAYTRVFSSVRDEWKQLQAENPEVGRLPDDGREQVRRILYGPDSLTDLAPSENSPLFERDQRTRLTALRKEVEDWHVTSPNAPARSMVLFDKESLVEPVVFVRGNPGRRGDKVPRRPPHLLNSDPESVYQNSSGRRELADLIVSPDNPLTARVLVNRLWMAHFGTPLVASTSDFGLQTEEPLQRELLDYLAWSLVNQHDWSLKGLHREILSSEAWKQQSIDRPDARQIDPENTFYWRQNRQRLDFEAMRDSMLAVAGRLDRTMGGRPVNLETEPFTNRRTVYGLIDRNNPSGLLRTFDFPTPNSSSPGRTETTVPQQSLFSMNSTFVREMSSSLANRVREEFDNPSDQIRRLVEITLSRSASDDEVALMDSFVQDNSLEVLSQALLMSNEFFFVD</sequence>
<feature type="region of interest" description="Disordered" evidence="1">
    <location>
        <begin position="638"/>
        <end position="662"/>
    </location>
</feature>
<comment type="caution">
    <text evidence="5">The sequence shown here is derived from an EMBL/GenBank/DDBJ whole genome shotgun (WGS) entry which is preliminary data.</text>
</comment>
<dbReference type="OrthoDB" id="127107at2"/>
<dbReference type="EMBL" id="SIHI01000001">
    <property type="protein sequence ID" value="TWT58608.1"/>
    <property type="molecule type" value="Genomic_DNA"/>
</dbReference>
<evidence type="ECO:0000259" key="3">
    <source>
        <dbReference type="Pfam" id="PF07587"/>
    </source>
</evidence>
<dbReference type="Pfam" id="PF07583">
    <property type="entry name" value="PSCyt2"/>
    <property type="match status" value="1"/>
</dbReference>
<dbReference type="Proteomes" id="UP000317243">
    <property type="component" value="Unassembled WGS sequence"/>
</dbReference>
<dbReference type="InterPro" id="IPR011429">
    <property type="entry name" value="Cyt_c_Planctomycete-type"/>
</dbReference>
<dbReference type="Pfam" id="PF07635">
    <property type="entry name" value="PSCyt1"/>
    <property type="match status" value="1"/>
</dbReference>
<accession>A0A5C5X766</accession>
<keyword evidence="6" id="KW-1185">Reference proteome</keyword>
<feature type="domain" description="DUF1553" evidence="3">
    <location>
        <begin position="666"/>
        <end position="904"/>
    </location>
</feature>
<dbReference type="PANTHER" id="PTHR35889:SF3">
    <property type="entry name" value="F-BOX DOMAIN-CONTAINING PROTEIN"/>
    <property type="match status" value="1"/>
</dbReference>
<name>A0A5C5X766_9PLAN</name>
<protein>
    <submittedName>
        <fullName evidence="5">Planctomycete cytochrome C</fullName>
    </submittedName>
</protein>
<reference evidence="5 6" key="1">
    <citation type="submission" date="2019-02" db="EMBL/GenBank/DDBJ databases">
        <title>Deep-cultivation of Planctomycetes and their phenomic and genomic characterization uncovers novel biology.</title>
        <authorList>
            <person name="Wiegand S."/>
            <person name="Jogler M."/>
            <person name="Boedeker C."/>
            <person name="Pinto D."/>
            <person name="Vollmers J."/>
            <person name="Rivas-Marin E."/>
            <person name="Kohn T."/>
            <person name="Peeters S.H."/>
            <person name="Heuer A."/>
            <person name="Rast P."/>
            <person name="Oberbeckmann S."/>
            <person name="Bunk B."/>
            <person name="Jeske O."/>
            <person name="Meyerdierks A."/>
            <person name="Storesund J.E."/>
            <person name="Kallscheuer N."/>
            <person name="Luecker S."/>
            <person name="Lage O.M."/>
            <person name="Pohl T."/>
            <person name="Merkel B.J."/>
            <person name="Hornburger P."/>
            <person name="Mueller R.-W."/>
            <person name="Bruemmer F."/>
            <person name="Labrenz M."/>
            <person name="Spormann A.M."/>
            <person name="Op Den Camp H."/>
            <person name="Overmann J."/>
            <person name="Amann R."/>
            <person name="Jetten M.S.M."/>
            <person name="Mascher T."/>
            <person name="Medema M.H."/>
            <person name="Devos D.P."/>
            <person name="Kaster A.-K."/>
            <person name="Ovreas L."/>
            <person name="Rohde M."/>
            <person name="Galperin M.Y."/>
            <person name="Jogler C."/>
        </authorList>
    </citation>
    <scope>NUCLEOTIDE SEQUENCE [LARGE SCALE GENOMIC DNA]</scope>
    <source>
        <strain evidence="5 6">KOR42</strain>
    </source>
</reference>
<evidence type="ECO:0000313" key="5">
    <source>
        <dbReference type="EMBL" id="TWT58608.1"/>
    </source>
</evidence>
<dbReference type="PANTHER" id="PTHR35889">
    <property type="entry name" value="CYCLOINULO-OLIGOSACCHARIDE FRUCTANOTRANSFERASE-RELATED"/>
    <property type="match status" value="1"/>
</dbReference>